<dbReference type="Gramene" id="TuG1812G0300005406.01.T01">
    <property type="protein sequence ID" value="TuG1812G0300005406.01.T01.cds364027"/>
    <property type="gene ID" value="TuG1812G0300005406.01"/>
</dbReference>
<dbReference type="AlphaFoldDB" id="A0A8R7U1J5"/>
<dbReference type="EnsemblPlants" id="TuG1812G0300005406.01.T01">
    <property type="protein sequence ID" value="TuG1812G0300005406.01.T01.cds364027"/>
    <property type="gene ID" value="TuG1812G0300005406.01"/>
</dbReference>
<name>A0A8R7U1J5_TRIUA</name>
<reference evidence="2" key="1">
    <citation type="journal article" date="2013" name="Nature">
        <title>Draft genome of the wheat A-genome progenitor Triticum urartu.</title>
        <authorList>
            <person name="Ling H.Q."/>
            <person name="Zhao S."/>
            <person name="Liu D."/>
            <person name="Wang J."/>
            <person name="Sun H."/>
            <person name="Zhang C."/>
            <person name="Fan H."/>
            <person name="Li D."/>
            <person name="Dong L."/>
            <person name="Tao Y."/>
            <person name="Gao C."/>
            <person name="Wu H."/>
            <person name="Li Y."/>
            <person name="Cui Y."/>
            <person name="Guo X."/>
            <person name="Zheng S."/>
            <person name="Wang B."/>
            <person name="Yu K."/>
            <person name="Liang Q."/>
            <person name="Yang W."/>
            <person name="Lou X."/>
            <person name="Chen J."/>
            <person name="Feng M."/>
            <person name="Jian J."/>
            <person name="Zhang X."/>
            <person name="Luo G."/>
            <person name="Jiang Y."/>
            <person name="Liu J."/>
            <person name="Wang Z."/>
            <person name="Sha Y."/>
            <person name="Zhang B."/>
            <person name="Wu H."/>
            <person name="Tang D."/>
            <person name="Shen Q."/>
            <person name="Xue P."/>
            <person name="Zou S."/>
            <person name="Wang X."/>
            <person name="Liu X."/>
            <person name="Wang F."/>
            <person name="Yang Y."/>
            <person name="An X."/>
            <person name="Dong Z."/>
            <person name="Zhang K."/>
            <person name="Zhang X."/>
            <person name="Luo M.C."/>
            <person name="Dvorak J."/>
            <person name="Tong Y."/>
            <person name="Wang J."/>
            <person name="Yang H."/>
            <person name="Li Z."/>
            <person name="Wang D."/>
            <person name="Zhang A."/>
            <person name="Wang J."/>
        </authorList>
    </citation>
    <scope>NUCLEOTIDE SEQUENCE</scope>
    <source>
        <strain evidence="2">cv. G1812</strain>
    </source>
</reference>
<sequence>MQTLPVPQDEETVRCTDQDVVTEHRKAQTAEASCGDVEEEGPALVVVCPVEQDPLAWAETEVGDRGVRRWLGDRRAPAGAYGPYAHVLVHAAGGEEAVGDELDELRVKRRPFRPPLLAAADAL</sequence>
<accession>A0A8R7U1J5</accession>
<evidence type="ECO:0000313" key="2">
    <source>
        <dbReference type="Proteomes" id="UP000015106"/>
    </source>
</evidence>
<organism evidence="1 2">
    <name type="scientific">Triticum urartu</name>
    <name type="common">Red wild einkorn</name>
    <name type="synonym">Crithodium urartu</name>
    <dbReference type="NCBI Taxonomy" id="4572"/>
    <lineage>
        <taxon>Eukaryota</taxon>
        <taxon>Viridiplantae</taxon>
        <taxon>Streptophyta</taxon>
        <taxon>Embryophyta</taxon>
        <taxon>Tracheophyta</taxon>
        <taxon>Spermatophyta</taxon>
        <taxon>Magnoliopsida</taxon>
        <taxon>Liliopsida</taxon>
        <taxon>Poales</taxon>
        <taxon>Poaceae</taxon>
        <taxon>BOP clade</taxon>
        <taxon>Pooideae</taxon>
        <taxon>Triticodae</taxon>
        <taxon>Triticeae</taxon>
        <taxon>Triticinae</taxon>
        <taxon>Triticum</taxon>
    </lineage>
</organism>
<keyword evidence="2" id="KW-1185">Reference proteome</keyword>
<protein>
    <submittedName>
        <fullName evidence="1">Uncharacterized protein</fullName>
    </submittedName>
</protein>
<reference evidence="1" key="2">
    <citation type="submission" date="2018-03" db="EMBL/GenBank/DDBJ databases">
        <title>The Triticum urartu genome reveals the dynamic nature of wheat genome evolution.</title>
        <authorList>
            <person name="Ling H."/>
            <person name="Ma B."/>
            <person name="Shi X."/>
            <person name="Liu H."/>
            <person name="Dong L."/>
            <person name="Sun H."/>
            <person name="Cao Y."/>
            <person name="Gao Q."/>
            <person name="Zheng S."/>
            <person name="Li Y."/>
            <person name="Yu Y."/>
            <person name="Du H."/>
            <person name="Qi M."/>
            <person name="Li Y."/>
            <person name="Yu H."/>
            <person name="Cui Y."/>
            <person name="Wang N."/>
            <person name="Chen C."/>
            <person name="Wu H."/>
            <person name="Zhao Y."/>
            <person name="Zhang J."/>
            <person name="Li Y."/>
            <person name="Zhou W."/>
            <person name="Zhang B."/>
            <person name="Hu W."/>
            <person name="Eijk M."/>
            <person name="Tang J."/>
            <person name="Witsenboer H."/>
            <person name="Zhao S."/>
            <person name="Li Z."/>
            <person name="Zhang A."/>
            <person name="Wang D."/>
            <person name="Liang C."/>
        </authorList>
    </citation>
    <scope>NUCLEOTIDE SEQUENCE [LARGE SCALE GENOMIC DNA]</scope>
    <source>
        <strain evidence="1">cv. G1812</strain>
    </source>
</reference>
<reference evidence="1" key="3">
    <citation type="submission" date="2022-06" db="UniProtKB">
        <authorList>
            <consortium name="EnsemblPlants"/>
        </authorList>
    </citation>
    <scope>IDENTIFICATION</scope>
</reference>
<evidence type="ECO:0000313" key="1">
    <source>
        <dbReference type="EnsemblPlants" id="TuG1812G0300005406.01.T01.cds364027"/>
    </source>
</evidence>
<dbReference type="Proteomes" id="UP000015106">
    <property type="component" value="Chromosome 3"/>
</dbReference>
<proteinExistence type="predicted"/>